<reference evidence="1" key="1">
    <citation type="submission" date="2018-12" db="EMBL/GenBank/DDBJ databases">
        <title>Novel natural products biosynthetic potential of the class Ktedonobacteria.</title>
        <authorList>
            <person name="Zheng Y."/>
            <person name="Saitou A."/>
            <person name="Wang C.M."/>
            <person name="Toyoda A."/>
            <person name="Minakuchi Y."/>
            <person name="Sekiguchi Y."/>
            <person name="Ueda K."/>
            <person name="Takano H."/>
            <person name="Sakai Y."/>
            <person name="Yokota A."/>
            <person name="Yabe S."/>
        </authorList>
    </citation>
    <scope>NUCLEOTIDE SEQUENCE</scope>
    <source>
        <strain evidence="1">COM3</strain>
    </source>
</reference>
<sequence>MGQQPSEKMQQWEQMKERVSRMVDRLGKPVDKGIAETIIVLNLLGIPTRQSCAGHLKWGVGAPWVDIESKDKKIQELMEKERSFIKMANKRREEQGGKITNEVAKLYTRAHRYSLQAKKRHAVIHQRLLDFLATFYQDRIVPYDVQLIAYLRGNSTMLESHGAGLQDVTPLPLRKERLAAYQQEMRDFTAFLKQRFFEG</sequence>
<gene>
    <name evidence="1" type="ORF">KTC_26520</name>
</gene>
<dbReference type="AlphaFoldDB" id="A0A455SKR4"/>
<organism evidence="1">
    <name type="scientific">Thermosporothrix sp. COM3</name>
    <dbReference type="NCBI Taxonomy" id="2490863"/>
    <lineage>
        <taxon>Bacteria</taxon>
        <taxon>Bacillati</taxon>
        <taxon>Chloroflexota</taxon>
        <taxon>Ktedonobacteria</taxon>
        <taxon>Ktedonobacterales</taxon>
        <taxon>Thermosporotrichaceae</taxon>
        <taxon>Thermosporothrix</taxon>
    </lineage>
</organism>
<dbReference type="EMBL" id="AP019376">
    <property type="protein sequence ID" value="BBH87901.1"/>
    <property type="molecule type" value="Genomic_DNA"/>
</dbReference>
<name>A0A455SKR4_9CHLR</name>
<evidence type="ECO:0000313" key="1">
    <source>
        <dbReference type="EMBL" id="BBH87901.1"/>
    </source>
</evidence>
<protein>
    <submittedName>
        <fullName evidence="1">Uncharacterized protein</fullName>
    </submittedName>
</protein>
<proteinExistence type="predicted"/>
<accession>A0A455SKR4</accession>